<evidence type="ECO:0000259" key="5">
    <source>
        <dbReference type="PROSITE" id="PS50937"/>
    </source>
</evidence>
<evidence type="ECO:0000256" key="3">
    <source>
        <dbReference type="ARBA" id="ARBA00023125"/>
    </source>
</evidence>
<dbReference type="RefSeq" id="WP_082875425.1">
    <property type="nucleotide sequence ID" value="NZ_QQBC01000001.1"/>
</dbReference>
<dbReference type="SUPFAM" id="SSF46955">
    <property type="entry name" value="Putative DNA-binding domain"/>
    <property type="match status" value="1"/>
</dbReference>
<dbReference type="Gene3D" id="1.10.1660.10">
    <property type="match status" value="1"/>
</dbReference>
<dbReference type="GO" id="GO:0003700">
    <property type="term" value="F:DNA-binding transcription factor activity"/>
    <property type="evidence" value="ECO:0007669"/>
    <property type="project" value="InterPro"/>
</dbReference>
<proteinExistence type="predicted"/>
<dbReference type="PANTHER" id="PTHR30204">
    <property type="entry name" value="REDOX-CYCLING DRUG-SENSING TRANSCRIPTIONAL ACTIVATOR SOXR"/>
    <property type="match status" value="1"/>
</dbReference>
<dbReference type="InterPro" id="IPR047057">
    <property type="entry name" value="MerR_fam"/>
</dbReference>
<keyword evidence="7" id="KW-1185">Reference proteome</keyword>
<evidence type="ECO:0000256" key="2">
    <source>
        <dbReference type="ARBA" id="ARBA00023015"/>
    </source>
</evidence>
<dbReference type="AlphaFoldDB" id="A0A370IDU3"/>
<evidence type="ECO:0000313" key="7">
    <source>
        <dbReference type="Proteomes" id="UP000254869"/>
    </source>
</evidence>
<dbReference type="Proteomes" id="UP000254869">
    <property type="component" value="Unassembled WGS sequence"/>
</dbReference>
<dbReference type="PANTHER" id="PTHR30204:SF69">
    <property type="entry name" value="MERR-FAMILY TRANSCRIPTIONAL REGULATOR"/>
    <property type="match status" value="1"/>
</dbReference>
<dbReference type="SMART" id="SM00422">
    <property type="entry name" value="HTH_MERR"/>
    <property type="match status" value="1"/>
</dbReference>
<comment type="caution">
    <text evidence="6">The sequence shown here is derived from an EMBL/GenBank/DDBJ whole genome shotgun (WGS) entry which is preliminary data.</text>
</comment>
<evidence type="ECO:0000256" key="1">
    <source>
        <dbReference type="ARBA" id="ARBA00022491"/>
    </source>
</evidence>
<name>A0A370IDU3_9NOCA</name>
<evidence type="ECO:0000256" key="4">
    <source>
        <dbReference type="ARBA" id="ARBA00023163"/>
    </source>
</evidence>
<keyword evidence="4" id="KW-0804">Transcription</keyword>
<keyword evidence="2" id="KW-0805">Transcription regulation</keyword>
<dbReference type="InterPro" id="IPR000551">
    <property type="entry name" value="MerR-type_HTH_dom"/>
</dbReference>
<dbReference type="InterPro" id="IPR009061">
    <property type="entry name" value="DNA-bd_dom_put_sf"/>
</dbReference>
<accession>A0A370IDU3</accession>
<dbReference type="CDD" id="cd00592">
    <property type="entry name" value="HTH_MerR-like"/>
    <property type="match status" value="1"/>
</dbReference>
<feature type="domain" description="HTH merR-type" evidence="5">
    <location>
        <begin position="12"/>
        <end position="80"/>
    </location>
</feature>
<evidence type="ECO:0000313" key="6">
    <source>
        <dbReference type="EMBL" id="RDI68887.1"/>
    </source>
</evidence>
<dbReference type="STRING" id="1210086.GCA_001613105_00276"/>
<dbReference type="PRINTS" id="PR00040">
    <property type="entry name" value="HTHMERR"/>
</dbReference>
<dbReference type="Pfam" id="PF13411">
    <property type="entry name" value="MerR_1"/>
    <property type="match status" value="1"/>
</dbReference>
<dbReference type="GO" id="GO:0003677">
    <property type="term" value="F:DNA binding"/>
    <property type="evidence" value="ECO:0007669"/>
    <property type="project" value="UniProtKB-KW"/>
</dbReference>
<keyword evidence="3 6" id="KW-0238">DNA-binding</keyword>
<organism evidence="6 7">
    <name type="scientific">Nocardia pseudobrasiliensis</name>
    <dbReference type="NCBI Taxonomy" id="45979"/>
    <lineage>
        <taxon>Bacteria</taxon>
        <taxon>Bacillati</taxon>
        <taxon>Actinomycetota</taxon>
        <taxon>Actinomycetes</taxon>
        <taxon>Mycobacteriales</taxon>
        <taxon>Nocardiaceae</taxon>
        <taxon>Nocardia</taxon>
    </lineage>
</organism>
<sequence>MSTRSKGSASPDLKIGDAAVELGIEAHVLRHWESAGLLAPPRTPSGHRSYDRQTLDQARMIRTLQRTGMSLLEIRRLADAAYPDRIDLIAAKRADLAARMAVLEATDHFLEHILECRHPVIADCPSCRSFAAVRHAAKFGCAPPGEHVSLRETFPSS</sequence>
<gene>
    <name evidence="6" type="ORF">DFR76_101423</name>
</gene>
<protein>
    <submittedName>
        <fullName evidence="6">DNA-binding transcriptional MerR regulator</fullName>
    </submittedName>
</protein>
<dbReference type="EMBL" id="QQBC01000001">
    <property type="protein sequence ID" value="RDI68887.1"/>
    <property type="molecule type" value="Genomic_DNA"/>
</dbReference>
<dbReference type="PROSITE" id="PS50937">
    <property type="entry name" value="HTH_MERR_2"/>
    <property type="match status" value="1"/>
</dbReference>
<reference evidence="6 7" key="1">
    <citation type="submission" date="2018-07" db="EMBL/GenBank/DDBJ databases">
        <title>Genomic Encyclopedia of Type Strains, Phase IV (KMG-IV): sequencing the most valuable type-strain genomes for metagenomic binning, comparative biology and taxonomic classification.</title>
        <authorList>
            <person name="Goeker M."/>
        </authorList>
    </citation>
    <scope>NUCLEOTIDE SEQUENCE [LARGE SCALE GENOMIC DNA]</scope>
    <source>
        <strain evidence="6 7">DSM 44290</strain>
    </source>
</reference>
<keyword evidence="1" id="KW-0678">Repressor</keyword>